<evidence type="ECO:0008006" key="4">
    <source>
        <dbReference type="Google" id="ProtNLM"/>
    </source>
</evidence>
<dbReference type="EMBL" id="AP023355">
    <property type="protein sequence ID" value="BCJ33575.1"/>
    <property type="molecule type" value="Genomic_DNA"/>
</dbReference>
<dbReference type="KEGG" id="atl:Athai_10780"/>
<reference evidence="2 3" key="1">
    <citation type="submission" date="2020-08" db="EMBL/GenBank/DDBJ databases">
        <title>Whole genome shotgun sequence of Actinocatenispora thailandica NBRC 105041.</title>
        <authorList>
            <person name="Komaki H."/>
            <person name="Tamura T."/>
        </authorList>
    </citation>
    <scope>NUCLEOTIDE SEQUENCE [LARGE SCALE GENOMIC DNA]</scope>
    <source>
        <strain evidence="2 3">NBRC 105041</strain>
    </source>
</reference>
<dbReference type="RefSeq" id="WP_203960439.1">
    <property type="nucleotide sequence ID" value="NZ_AP023355.1"/>
</dbReference>
<evidence type="ECO:0000313" key="3">
    <source>
        <dbReference type="Proteomes" id="UP000611640"/>
    </source>
</evidence>
<name>A0A7R7DL73_9ACTN</name>
<sequence length="302" mass="31972">MSSDGFTINPTAVRTLTSDVSGLTGRMGEVISGLETAVLDGLSFAELGSPVAAANASLQSQLVSSLRSAMQLFEKINGHVQQASDDYASTDTAVADGYGGQQNGGGTQTAGGATDQLDPAVVRSIMASEGASGEQGGVRELYGFRQSEHNGYDQILAARNRYGQGSPQEVAVVSGLLSDHARAAGALHFSDPGVQAAIVSGAHMRGEGGVQAILNSMAGDPIHRSGTLSQHTIQTIQQMSPEQFQQSYHDARIDYDRAIYGNTTTHQGGVTDNWWHRYGHGLTERYDREQQQFLNMSHGTGQ</sequence>
<accession>A0A7R7DL73</accession>
<evidence type="ECO:0000313" key="2">
    <source>
        <dbReference type="EMBL" id="BCJ33575.1"/>
    </source>
</evidence>
<gene>
    <name evidence="2" type="ORF">Athai_10780</name>
</gene>
<proteinExistence type="predicted"/>
<feature type="region of interest" description="Disordered" evidence="1">
    <location>
        <begin position="91"/>
        <end position="114"/>
    </location>
</feature>
<protein>
    <recommendedName>
        <fullName evidence="4">WXG100 family type VII secretion target</fullName>
    </recommendedName>
</protein>
<dbReference type="Proteomes" id="UP000611640">
    <property type="component" value="Chromosome"/>
</dbReference>
<organism evidence="2 3">
    <name type="scientific">Actinocatenispora thailandica</name>
    <dbReference type="NCBI Taxonomy" id="227318"/>
    <lineage>
        <taxon>Bacteria</taxon>
        <taxon>Bacillati</taxon>
        <taxon>Actinomycetota</taxon>
        <taxon>Actinomycetes</taxon>
        <taxon>Micromonosporales</taxon>
        <taxon>Micromonosporaceae</taxon>
        <taxon>Actinocatenispora</taxon>
    </lineage>
</organism>
<keyword evidence="3" id="KW-1185">Reference proteome</keyword>
<feature type="compositionally biased region" description="Gly residues" evidence="1">
    <location>
        <begin position="97"/>
        <end position="109"/>
    </location>
</feature>
<dbReference type="AlphaFoldDB" id="A0A7R7DL73"/>
<evidence type="ECO:0000256" key="1">
    <source>
        <dbReference type="SAM" id="MobiDB-lite"/>
    </source>
</evidence>